<dbReference type="GO" id="GO:0016787">
    <property type="term" value="F:hydrolase activity"/>
    <property type="evidence" value="ECO:0007669"/>
    <property type="project" value="UniProtKB-KW"/>
</dbReference>
<organism evidence="2 3">
    <name type="scientific">Metabacillus rhizolycopersici</name>
    <dbReference type="NCBI Taxonomy" id="2875709"/>
    <lineage>
        <taxon>Bacteria</taxon>
        <taxon>Bacillati</taxon>
        <taxon>Bacillota</taxon>
        <taxon>Bacilli</taxon>
        <taxon>Bacillales</taxon>
        <taxon>Bacillaceae</taxon>
        <taxon>Metabacillus</taxon>
    </lineage>
</organism>
<dbReference type="EMBL" id="JAIQUM010000003">
    <property type="protein sequence ID" value="MBZ5749046.1"/>
    <property type="molecule type" value="Genomic_DNA"/>
</dbReference>
<dbReference type="InterPro" id="IPR011050">
    <property type="entry name" value="Pectin_lyase_fold/virulence"/>
</dbReference>
<evidence type="ECO:0000313" key="2">
    <source>
        <dbReference type="EMBL" id="MBZ5749046.1"/>
    </source>
</evidence>
<keyword evidence="2" id="KW-0378">Hydrolase</keyword>
<sequence length="392" mass="41905">MLGVSVLFVGYCIGNSGDNDTKGTNQKSTKVYNVKEYGAVGDGETDDTAAIQKTIDAVDKDRGGLVFFPTGTYLISSTLKVSEKSKIQISGEGFSSIIRATGTPNKPVSFPLITVANKGSAKFIVSDLLFQMIESDSEKASGISTKGSLTDVTIQDSWFTQTNIAVKGEFVTLNFTRNTIELNKSGGVVARGNNFRKVVIANNHFFANNVAHIKLENTNPNVKSMNNITITGNQFDQGLSSGYVKGFSPQGNAIDITNASLFSISGNNFNGYTPEIGHKPAEKQDGHSVKVVSSDNFTITGNTFSKYKKSAVYLHNSSNFSVSGIVEGFDGEGAVITNSTDFEVDLVVNGSKQGVIIKDSMRFLLDGLYNGNIKNGVQVLNSTDGKVNLIAN</sequence>
<dbReference type="Gene3D" id="2.160.20.10">
    <property type="entry name" value="Single-stranded right-handed beta-helix, Pectin lyase-like"/>
    <property type="match status" value="1"/>
</dbReference>
<dbReference type="Proteomes" id="UP001165287">
    <property type="component" value="Unassembled WGS sequence"/>
</dbReference>
<comment type="caution">
    <text evidence="2">The sequence shown here is derived from an EMBL/GenBank/DDBJ whole genome shotgun (WGS) entry which is preliminary data.</text>
</comment>
<reference evidence="2" key="1">
    <citation type="submission" date="2024-05" db="EMBL/GenBank/DDBJ databases">
        <title>Metabacillus sp. nov., isolated from the rhizosphere soil of tomato plants.</title>
        <authorList>
            <person name="Ma R."/>
        </authorList>
    </citation>
    <scope>NUCLEOTIDE SEQUENCE</scope>
    <source>
        <strain evidence="2">DBTR6</strain>
    </source>
</reference>
<keyword evidence="3" id="KW-1185">Reference proteome</keyword>
<feature type="domain" description="Rhamnogalacturonase A/B/Epimerase-like pectate lyase" evidence="1">
    <location>
        <begin position="32"/>
        <end position="253"/>
    </location>
</feature>
<proteinExistence type="predicted"/>
<dbReference type="Pfam" id="PF12708">
    <property type="entry name" value="Pect-lyase_RHGA_epim"/>
    <property type="match status" value="1"/>
</dbReference>
<accession>A0ABS7UL41</accession>
<evidence type="ECO:0000259" key="1">
    <source>
        <dbReference type="Pfam" id="PF12708"/>
    </source>
</evidence>
<protein>
    <submittedName>
        <fullName evidence="2">Glycoside hydrolase family 55 protein</fullName>
    </submittedName>
</protein>
<dbReference type="InterPro" id="IPR012334">
    <property type="entry name" value="Pectin_lyas_fold"/>
</dbReference>
<name>A0ABS7UL41_9BACI</name>
<gene>
    <name evidence="2" type="ORF">K9V48_02045</name>
</gene>
<dbReference type="SUPFAM" id="SSF51126">
    <property type="entry name" value="Pectin lyase-like"/>
    <property type="match status" value="1"/>
</dbReference>
<dbReference type="InterPro" id="IPR024535">
    <property type="entry name" value="RHGA/B-epi-like_pectate_lyase"/>
</dbReference>
<dbReference type="RefSeq" id="WP_224136470.1">
    <property type="nucleotide sequence ID" value="NZ_JAIQUM010000003.1"/>
</dbReference>
<evidence type="ECO:0000313" key="3">
    <source>
        <dbReference type="Proteomes" id="UP001165287"/>
    </source>
</evidence>